<feature type="region of interest" description="Disordered" evidence="1">
    <location>
        <begin position="24"/>
        <end position="45"/>
    </location>
</feature>
<feature type="region of interest" description="Disordered" evidence="1">
    <location>
        <begin position="251"/>
        <end position="281"/>
    </location>
</feature>
<dbReference type="PANTHER" id="PTHR34883">
    <property type="entry name" value="SERINE-RICH PROTEIN, PUTATIVE-RELATED-RELATED"/>
    <property type="match status" value="1"/>
</dbReference>
<protein>
    <recommendedName>
        <fullName evidence="5">Phytocyanin domain-containing protein</fullName>
    </recommendedName>
</protein>
<dbReference type="SUPFAM" id="SSF49503">
    <property type="entry name" value="Cupredoxins"/>
    <property type="match status" value="1"/>
</dbReference>
<dbReference type="Gene3D" id="2.60.40.420">
    <property type="entry name" value="Cupredoxins - blue copper proteins"/>
    <property type="match status" value="1"/>
</dbReference>
<evidence type="ECO:0000313" key="4">
    <source>
        <dbReference type="Proteomes" id="UP000076738"/>
    </source>
</evidence>
<feature type="signal peptide" evidence="2">
    <location>
        <begin position="1"/>
        <end position="21"/>
    </location>
</feature>
<dbReference type="InterPro" id="IPR052953">
    <property type="entry name" value="Ser-rich/MCO-related"/>
</dbReference>
<dbReference type="AlphaFoldDB" id="A0A167L097"/>
<keyword evidence="4" id="KW-1185">Reference proteome</keyword>
<dbReference type="OrthoDB" id="2331100at2759"/>
<evidence type="ECO:0000256" key="2">
    <source>
        <dbReference type="SAM" id="SignalP"/>
    </source>
</evidence>
<evidence type="ECO:0000313" key="3">
    <source>
        <dbReference type="EMBL" id="KZO95203.1"/>
    </source>
</evidence>
<reference evidence="3 4" key="1">
    <citation type="journal article" date="2016" name="Mol. Biol. Evol.">
        <title>Comparative Genomics of Early-Diverging Mushroom-Forming Fungi Provides Insights into the Origins of Lignocellulose Decay Capabilities.</title>
        <authorList>
            <person name="Nagy L.G."/>
            <person name="Riley R."/>
            <person name="Tritt A."/>
            <person name="Adam C."/>
            <person name="Daum C."/>
            <person name="Floudas D."/>
            <person name="Sun H."/>
            <person name="Yadav J.S."/>
            <person name="Pangilinan J."/>
            <person name="Larsson K.H."/>
            <person name="Matsuura K."/>
            <person name="Barry K."/>
            <person name="Labutti K."/>
            <person name="Kuo R."/>
            <person name="Ohm R.A."/>
            <person name="Bhattacharya S.S."/>
            <person name="Shirouzu T."/>
            <person name="Yoshinaga Y."/>
            <person name="Martin F.M."/>
            <person name="Grigoriev I.V."/>
            <person name="Hibbett D.S."/>
        </authorList>
    </citation>
    <scope>NUCLEOTIDE SEQUENCE [LARGE SCALE GENOMIC DNA]</scope>
    <source>
        <strain evidence="3 4">TUFC12733</strain>
    </source>
</reference>
<gene>
    <name evidence="3" type="ORF">CALVIDRAFT_599352</name>
</gene>
<dbReference type="STRING" id="1330018.A0A167L097"/>
<evidence type="ECO:0000256" key="1">
    <source>
        <dbReference type="SAM" id="MobiDB-lite"/>
    </source>
</evidence>
<sequence>MVILTTPLLTAIAVLSAVTSAAPSFRQKRDSSTNEPAFSAPNGVIESTVASPTPVVAGSSNYGSNYGSSGSNSYDSGSSNSYNSGSSGNSWNSGSDNSYDSGSYNSASNNYGSSSDNSYQGSNYNQGSNSWDSVSSDTWSSSDDSWTSTSTADSSWQTSYVADNSWETTTTSADDSWQTNTWSADNSWQTTSQTTWVATTTVEAVAATQSSWSGSSGSYGSSGSSYGSGSSNWGTDYNSCVSQCQAQWNQLPPPSTTTAPPSYNGGSSWDSGSSNGSPTTHTVIVAPTQGVLRYIPFAINASVGDTISWQWHAGPHTVTKSSESTPCNKTLDNPFASGQQNASFVFNQVINDTSPVFYYCGVPNHCEKGMFGIVNAPTTFSIDTSLESEILAQAAANPTMGAMVAMVNNMTTGTSAYSWGSQMDTSVVPEGYMQNFIENALYTRLFYAANNGSLESGQGAFSPSGSLVFPNDLPVLMATANAANGTSSGSSSSAAPAPSGGSSSGAYGASMSTSGARHVVVSGGFLAVAIAVGALLA</sequence>
<dbReference type="PANTHER" id="PTHR34883:SF15">
    <property type="entry name" value="EXTRACELLULAR SERINE-RICH PROTEIN"/>
    <property type="match status" value="1"/>
</dbReference>
<feature type="region of interest" description="Disordered" evidence="1">
    <location>
        <begin position="66"/>
        <end position="99"/>
    </location>
</feature>
<dbReference type="Proteomes" id="UP000076738">
    <property type="component" value="Unassembled WGS sequence"/>
</dbReference>
<evidence type="ECO:0008006" key="5">
    <source>
        <dbReference type="Google" id="ProtNLM"/>
    </source>
</evidence>
<proteinExistence type="predicted"/>
<dbReference type="EMBL" id="KV417290">
    <property type="protein sequence ID" value="KZO95203.1"/>
    <property type="molecule type" value="Genomic_DNA"/>
</dbReference>
<feature type="compositionally biased region" description="Low complexity" evidence="1">
    <location>
        <begin position="256"/>
        <end position="277"/>
    </location>
</feature>
<accession>A0A167L097</accession>
<feature type="chain" id="PRO_5007889626" description="Phytocyanin domain-containing protein" evidence="2">
    <location>
        <begin position="22"/>
        <end position="537"/>
    </location>
</feature>
<keyword evidence="2" id="KW-0732">Signal</keyword>
<organism evidence="3 4">
    <name type="scientific">Calocera viscosa (strain TUFC12733)</name>
    <dbReference type="NCBI Taxonomy" id="1330018"/>
    <lineage>
        <taxon>Eukaryota</taxon>
        <taxon>Fungi</taxon>
        <taxon>Dikarya</taxon>
        <taxon>Basidiomycota</taxon>
        <taxon>Agaricomycotina</taxon>
        <taxon>Dacrymycetes</taxon>
        <taxon>Dacrymycetales</taxon>
        <taxon>Dacrymycetaceae</taxon>
        <taxon>Calocera</taxon>
    </lineage>
</organism>
<name>A0A167L097_CALVF</name>
<feature type="region of interest" description="Disordered" evidence="1">
    <location>
        <begin position="111"/>
        <end position="136"/>
    </location>
</feature>
<dbReference type="InterPro" id="IPR008972">
    <property type="entry name" value="Cupredoxin"/>
</dbReference>